<comment type="caution">
    <text evidence="2">The sequence shown here is derived from an EMBL/GenBank/DDBJ whole genome shotgun (WGS) entry which is preliminary data.</text>
</comment>
<accession>A0A7W5JX35</accession>
<feature type="region of interest" description="Disordered" evidence="1">
    <location>
        <begin position="21"/>
        <end position="64"/>
    </location>
</feature>
<evidence type="ECO:0000313" key="2">
    <source>
        <dbReference type="EMBL" id="MBB3327931.1"/>
    </source>
</evidence>
<sequence length="64" mass="7070">MSPDETNDRDPRVEERALLLPEERAAGSDDPEAQAAAILADSDEREDHPERTQQDSPQSPDLEG</sequence>
<protein>
    <submittedName>
        <fullName evidence="2">Uncharacterized protein</fullName>
    </submittedName>
</protein>
<gene>
    <name evidence="2" type="ORF">FHX39_002875</name>
</gene>
<keyword evidence="3" id="KW-1185">Reference proteome</keyword>
<organism evidence="2 3">
    <name type="scientific">Microlunatus antarcticus</name>
    <dbReference type="NCBI Taxonomy" id="53388"/>
    <lineage>
        <taxon>Bacteria</taxon>
        <taxon>Bacillati</taxon>
        <taxon>Actinomycetota</taxon>
        <taxon>Actinomycetes</taxon>
        <taxon>Propionibacteriales</taxon>
        <taxon>Propionibacteriaceae</taxon>
        <taxon>Microlunatus</taxon>
    </lineage>
</organism>
<feature type="compositionally biased region" description="Polar residues" evidence="1">
    <location>
        <begin position="54"/>
        <end position="64"/>
    </location>
</feature>
<dbReference type="Proteomes" id="UP000565572">
    <property type="component" value="Unassembled WGS sequence"/>
</dbReference>
<reference evidence="2 3" key="1">
    <citation type="submission" date="2020-08" db="EMBL/GenBank/DDBJ databases">
        <title>Sequencing the genomes of 1000 actinobacteria strains.</title>
        <authorList>
            <person name="Klenk H.-P."/>
        </authorList>
    </citation>
    <scope>NUCLEOTIDE SEQUENCE [LARGE SCALE GENOMIC DNA]</scope>
    <source>
        <strain evidence="2 3">DSM 11053</strain>
    </source>
</reference>
<dbReference type="AlphaFoldDB" id="A0A7W5JX35"/>
<dbReference type="EMBL" id="JACHZG010000001">
    <property type="protein sequence ID" value="MBB3327931.1"/>
    <property type="molecule type" value="Genomic_DNA"/>
</dbReference>
<dbReference type="RefSeq" id="WP_183339476.1">
    <property type="nucleotide sequence ID" value="NZ_JACHZG010000001.1"/>
</dbReference>
<evidence type="ECO:0000256" key="1">
    <source>
        <dbReference type="SAM" id="MobiDB-lite"/>
    </source>
</evidence>
<evidence type="ECO:0000313" key="3">
    <source>
        <dbReference type="Proteomes" id="UP000565572"/>
    </source>
</evidence>
<name>A0A7W5JX35_9ACTN</name>
<proteinExistence type="predicted"/>